<keyword evidence="1" id="KW-0175">Coiled coil</keyword>
<organism evidence="2 3">
    <name type="scientific">Oryza meyeriana var. granulata</name>
    <dbReference type="NCBI Taxonomy" id="110450"/>
    <lineage>
        <taxon>Eukaryota</taxon>
        <taxon>Viridiplantae</taxon>
        <taxon>Streptophyta</taxon>
        <taxon>Embryophyta</taxon>
        <taxon>Tracheophyta</taxon>
        <taxon>Spermatophyta</taxon>
        <taxon>Magnoliopsida</taxon>
        <taxon>Liliopsida</taxon>
        <taxon>Poales</taxon>
        <taxon>Poaceae</taxon>
        <taxon>BOP clade</taxon>
        <taxon>Oryzoideae</taxon>
        <taxon>Oryzeae</taxon>
        <taxon>Oryzinae</taxon>
        <taxon>Oryza</taxon>
        <taxon>Oryza meyeriana</taxon>
    </lineage>
</organism>
<evidence type="ECO:0000256" key="1">
    <source>
        <dbReference type="SAM" id="Coils"/>
    </source>
</evidence>
<name>A0A6G1EN98_9ORYZ</name>
<evidence type="ECO:0000313" key="2">
    <source>
        <dbReference type="EMBL" id="KAF0926102.1"/>
    </source>
</evidence>
<evidence type="ECO:0008006" key="4">
    <source>
        <dbReference type="Google" id="ProtNLM"/>
    </source>
</evidence>
<dbReference type="PANTHER" id="PTHR33377">
    <property type="entry name" value="OS10G0134700 PROTEIN-RELATED"/>
    <property type="match status" value="1"/>
</dbReference>
<dbReference type="InterPro" id="IPR013181">
    <property type="entry name" value="DUF1719"/>
</dbReference>
<dbReference type="Proteomes" id="UP000479710">
    <property type="component" value="Unassembled WGS sequence"/>
</dbReference>
<keyword evidence="3" id="KW-1185">Reference proteome</keyword>
<dbReference type="AlphaFoldDB" id="A0A6G1EN98"/>
<dbReference type="OrthoDB" id="689921at2759"/>
<accession>A0A6G1EN98</accession>
<protein>
    <recommendedName>
        <fullName evidence="4">Rx N-terminal domain-containing protein</fullName>
    </recommendedName>
</protein>
<comment type="caution">
    <text evidence="2">The sequence shown here is derived from an EMBL/GenBank/DDBJ whole genome shotgun (WGS) entry which is preliminary data.</text>
</comment>
<dbReference type="PANTHER" id="PTHR33377:SF74">
    <property type="entry name" value="OS07G0121000 PROTEIN"/>
    <property type="match status" value="1"/>
</dbReference>
<feature type="coiled-coil region" evidence="1">
    <location>
        <begin position="61"/>
        <end position="88"/>
    </location>
</feature>
<evidence type="ECO:0000313" key="3">
    <source>
        <dbReference type="Proteomes" id="UP000479710"/>
    </source>
</evidence>
<sequence length="372" mass="42182">MCCTAAAVTGDGEGRRRGVAGKLCPGAREMRRQKHKHKHSPTHRYRLARALEAVNQIIHGLVNRNERKSSAEEHMERLEMAHIKLEAALETSYKWRITDPSLLRWQKKLKRAAQECDDTLHECQQRVLEEEETEQEISESVDILGIVIKCLQLFNPHFKSTAESVGNELTQLPSQDFSWVPYAESCHKKHWDNIHSITTQWFRPNPLCCKQHGQNNGCGSSNLGMPALQGVSLGPVIEVSLQCYAPIPGFREQGTIVKGKPSLKEFPHMKVDLVYTPHGSSEDLSPEIKSSVVEVRKASMNMQSTRRTIRGARKAKMSQQQAHKMQHRTNAISDFLNLWSAHAPVQLQGSILDWIQKEKEAELAPPLLRLKF</sequence>
<proteinExistence type="predicted"/>
<dbReference type="Pfam" id="PF08224">
    <property type="entry name" value="DUF1719"/>
    <property type="match status" value="1"/>
</dbReference>
<dbReference type="EMBL" id="SPHZ02000003">
    <property type="protein sequence ID" value="KAF0926102.1"/>
    <property type="molecule type" value="Genomic_DNA"/>
</dbReference>
<reference evidence="2 3" key="1">
    <citation type="submission" date="2019-11" db="EMBL/GenBank/DDBJ databases">
        <title>Whole genome sequence of Oryza granulata.</title>
        <authorList>
            <person name="Li W."/>
        </authorList>
    </citation>
    <scope>NUCLEOTIDE SEQUENCE [LARGE SCALE GENOMIC DNA]</scope>
    <source>
        <strain evidence="3">cv. Menghai</strain>
        <tissue evidence="2">Leaf</tissue>
    </source>
</reference>
<gene>
    <name evidence="2" type="ORF">E2562_021816</name>
</gene>
<dbReference type="SMART" id="SM01157">
    <property type="entry name" value="DUF1719"/>
    <property type="match status" value="1"/>
</dbReference>